<evidence type="ECO:0000256" key="10">
    <source>
        <dbReference type="SAM" id="MobiDB-lite"/>
    </source>
</evidence>
<accession>A0A1I8GVF0</accession>
<name>A0A1I8GVF0_9PLAT</name>
<protein>
    <recommendedName>
        <fullName evidence="4">Nuclear protein MDM1</fullName>
    </recommendedName>
</protein>
<feature type="region of interest" description="Disordered" evidence="10">
    <location>
        <begin position="534"/>
        <end position="624"/>
    </location>
</feature>
<evidence type="ECO:0000256" key="6">
    <source>
        <dbReference type="ARBA" id="ARBA00022701"/>
    </source>
</evidence>
<evidence type="ECO:0000313" key="11">
    <source>
        <dbReference type="Proteomes" id="UP000095280"/>
    </source>
</evidence>
<feature type="compositionally biased region" description="Basic residues" evidence="10">
    <location>
        <begin position="598"/>
        <end position="614"/>
    </location>
</feature>
<dbReference type="GO" id="GO:0008017">
    <property type="term" value="F:microtubule binding"/>
    <property type="evidence" value="ECO:0007669"/>
    <property type="project" value="InterPro"/>
</dbReference>
<dbReference type="AlphaFoldDB" id="A0A1I8GVF0"/>
<proteinExistence type="inferred from homology"/>
<evidence type="ECO:0000256" key="7">
    <source>
        <dbReference type="ARBA" id="ARBA00023212"/>
    </source>
</evidence>
<dbReference type="GO" id="GO:0005814">
    <property type="term" value="C:centriole"/>
    <property type="evidence" value="ECO:0007669"/>
    <property type="project" value="UniProtKB-SubCell"/>
</dbReference>
<feature type="compositionally biased region" description="Basic residues" evidence="10">
    <location>
        <begin position="211"/>
        <end position="221"/>
    </location>
</feature>
<organism evidence="11 12">
    <name type="scientific">Macrostomum lignano</name>
    <dbReference type="NCBI Taxonomy" id="282301"/>
    <lineage>
        <taxon>Eukaryota</taxon>
        <taxon>Metazoa</taxon>
        <taxon>Spiralia</taxon>
        <taxon>Lophotrochozoa</taxon>
        <taxon>Platyhelminthes</taxon>
        <taxon>Rhabditophora</taxon>
        <taxon>Macrostomorpha</taxon>
        <taxon>Macrostomida</taxon>
        <taxon>Macrostomidae</taxon>
        <taxon>Macrostomum</taxon>
    </lineage>
</organism>
<feature type="compositionally biased region" description="Acidic residues" evidence="10">
    <location>
        <begin position="699"/>
        <end position="709"/>
    </location>
</feature>
<feature type="compositionally biased region" description="Polar residues" evidence="10">
    <location>
        <begin position="428"/>
        <end position="439"/>
    </location>
</feature>
<feature type="compositionally biased region" description="Low complexity" evidence="10">
    <location>
        <begin position="829"/>
        <end position="847"/>
    </location>
</feature>
<keyword evidence="11" id="KW-1185">Reference proteome</keyword>
<feature type="compositionally biased region" description="Polar residues" evidence="10">
    <location>
        <begin position="769"/>
        <end position="785"/>
    </location>
</feature>
<feature type="region of interest" description="Disordered" evidence="10">
    <location>
        <begin position="419"/>
        <end position="446"/>
    </location>
</feature>
<evidence type="ECO:0000256" key="8">
    <source>
        <dbReference type="ARBA" id="ARBA00023242"/>
    </source>
</evidence>
<evidence type="ECO:0000256" key="5">
    <source>
        <dbReference type="ARBA" id="ARBA00022490"/>
    </source>
</evidence>
<dbReference type="PANTHER" id="PTHR32078:SF1">
    <property type="entry name" value="NUCLEAR PROTEIN MDM1"/>
    <property type="match status" value="1"/>
</dbReference>
<keyword evidence="6" id="KW-0493">Microtubule</keyword>
<evidence type="ECO:0000256" key="3">
    <source>
        <dbReference type="ARBA" id="ARBA00010494"/>
    </source>
</evidence>
<evidence type="ECO:0000313" key="12">
    <source>
        <dbReference type="WBParaSite" id="maker-uti_cns_0003252-snap-gene-0.2-mRNA-1"/>
    </source>
</evidence>
<feature type="region of interest" description="Disordered" evidence="10">
    <location>
        <begin position="259"/>
        <end position="399"/>
    </location>
</feature>
<evidence type="ECO:0000256" key="9">
    <source>
        <dbReference type="ARBA" id="ARBA00045771"/>
    </source>
</evidence>
<feature type="region of interest" description="Disordered" evidence="10">
    <location>
        <begin position="697"/>
        <end position="861"/>
    </location>
</feature>
<dbReference type="Proteomes" id="UP000095280">
    <property type="component" value="Unplaced"/>
</dbReference>
<feature type="compositionally biased region" description="Acidic residues" evidence="10">
    <location>
        <begin position="577"/>
        <end position="592"/>
    </location>
</feature>
<sequence length="861" mass="95293">QPHQAMLEASRPAARFAGASEYDRSYKWNESNKSASFFPSGEQLRPTAGIESLRRYNVMEPPLQRRKRVEHVQDSVKLGVPETPTEDSFLLAGQKSDKFAPSQAHPNYAKEAHKMRSLSLAAQREQEKLEQEQRQRDRKLRLQQKGGAEAVQKPAVNGGGGGGGGGGDFFTDDDEPPVATPETPREVKRQLTMPDRQRKQREKQQHQQQPAKRHHRRRRHRSQEAAAPAEASVSTKELEVQLAKARRESRRLEAEALMRRGEGGGGAAEPPAAVEPLYQRPKTPPFYRDLEADPYAVRDPDYAKKRQLGLADAKRPQGNKPTKASEYQLSYAAAAAAAAEASEHQRRRERQRAALAENRKAAHRSHLDVVNSAAAAKAKKAAAAVSTQTGGPGSKPVAVPVTTEYRRQFRYKQPDVRSPAVGLVPSRKSMTTQQQQTVAGPQPPKVKVAGREFKPAETLNPQRMSFPLGSYGPLESEYHRAFGEAAANGGETDWQRRLREARELRQRAAQYRLRAHGTHFSRQHLAQVYAPNLDAWQPPDSARSADDNNERPRTAPAQHPQAAWASDPEDLAAASPDDGDDVELDDDGNGDDYGEKYQRRRDQRQKIRRRRRARSATGAGAAADAVVRRRLPESETVGRYGTPRVRDSARQGFVRHHYDRTTPNFGGVLVGRPDAQVGNDGQPEIDDDEAAVQVAAADSDGEQMLDDAEDLGRPLGGRKPVGRMIRESRQLLRAAGRRQPGRQRSPAELPPAGLPTRDVAPLVDETASHDTPLTLSPRAPQQQKAAIQRRRDEPRVNGSELSAATPPPPQQQQQPAPLDDTQFSDGFFSDTASLVSSSTISLGSQTLERARQRQEAFWGRK</sequence>
<feature type="compositionally biased region" description="Low complexity" evidence="10">
    <location>
        <begin position="615"/>
        <end position="624"/>
    </location>
</feature>
<keyword evidence="8" id="KW-0539">Nucleus</keyword>
<keyword evidence="5" id="KW-0963">Cytoplasm</keyword>
<reference evidence="12" key="1">
    <citation type="submission" date="2016-11" db="UniProtKB">
        <authorList>
            <consortium name="WormBaseParasite"/>
        </authorList>
    </citation>
    <scope>IDENTIFICATION</scope>
</reference>
<dbReference type="InterPro" id="IPR029136">
    <property type="entry name" value="MDM1"/>
</dbReference>
<feature type="compositionally biased region" description="Low complexity" evidence="10">
    <location>
        <begin position="324"/>
        <end position="340"/>
    </location>
</feature>
<evidence type="ECO:0000256" key="4">
    <source>
        <dbReference type="ARBA" id="ARBA00013508"/>
    </source>
</evidence>
<dbReference type="GO" id="GO:0046600">
    <property type="term" value="P:negative regulation of centriole replication"/>
    <property type="evidence" value="ECO:0007669"/>
    <property type="project" value="InterPro"/>
</dbReference>
<keyword evidence="7" id="KW-0206">Cytoskeleton</keyword>
<dbReference type="Pfam" id="PF15501">
    <property type="entry name" value="MDM1"/>
    <property type="match status" value="1"/>
</dbReference>
<evidence type="ECO:0000256" key="1">
    <source>
        <dbReference type="ARBA" id="ARBA00004114"/>
    </source>
</evidence>
<dbReference type="WBParaSite" id="maker-uti_cns_0003252-snap-gene-0.2-mRNA-1">
    <property type="protein sequence ID" value="maker-uti_cns_0003252-snap-gene-0.2-mRNA-1"/>
    <property type="gene ID" value="maker-uti_cns_0003252-snap-gene-0.2"/>
</dbReference>
<feature type="compositionally biased region" description="Low complexity" evidence="10">
    <location>
        <begin position="373"/>
        <end position="384"/>
    </location>
</feature>
<feature type="compositionally biased region" description="Low complexity" evidence="10">
    <location>
        <begin position="268"/>
        <end position="277"/>
    </location>
</feature>
<feature type="compositionally biased region" description="Gly residues" evidence="10">
    <location>
        <begin position="157"/>
        <end position="168"/>
    </location>
</feature>
<feature type="compositionally biased region" description="Basic and acidic residues" evidence="10">
    <location>
        <begin position="124"/>
        <end position="135"/>
    </location>
</feature>
<feature type="region of interest" description="Disordered" evidence="10">
    <location>
        <begin position="94"/>
        <end position="247"/>
    </location>
</feature>
<comment type="function">
    <text evidence="9">Microtubule-binding protein that negatively regulates centriole duplication. Binds to and stabilizes microtubules.</text>
</comment>
<feature type="compositionally biased region" description="Basic and acidic residues" evidence="10">
    <location>
        <begin position="288"/>
        <end position="304"/>
    </location>
</feature>
<comment type="similarity">
    <text evidence="3">Belongs to the MDM1 family.</text>
</comment>
<evidence type="ECO:0000256" key="2">
    <source>
        <dbReference type="ARBA" id="ARBA00004123"/>
    </source>
</evidence>
<feature type="compositionally biased region" description="Basic and acidic residues" evidence="10">
    <location>
        <begin position="543"/>
        <end position="553"/>
    </location>
</feature>
<feature type="region of interest" description="Disordered" evidence="10">
    <location>
        <begin position="656"/>
        <end position="685"/>
    </location>
</feature>
<dbReference type="GO" id="GO:0005634">
    <property type="term" value="C:nucleus"/>
    <property type="evidence" value="ECO:0007669"/>
    <property type="project" value="UniProtKB-SubCell"/>
</dbReference>
<dbReference type="PANTHER" id="PTHR32078">
    <property type="entry name" value="NUCLEAR PROTEIN MDM1"/>
    <property type="match status" value="1"/>
</dbReference>
<dbReference type="GO" id="GO:0005874">
    <property type="term" value="C:microtubule"/>
    <property type="evidence" value="ECO:0007669"/>
    <property type="project" value="UniProtKB-KW"/>
</dbReference>
<comment type="subcellular location">
    <subcellularLocation>
        <location evidence="1">Cytoplasm</location>
        <location evidence="1">Cytoskeleton</location>
        <location evidence="1">Microtubule organizing center</location>
        <location evidence="1">Centrosome</location>
        <location evidence="1">Centriole</location>
    </subcellularLocation>
    <subcellularLocation>
        <location evidence="2">Nucleus</location>
    </subcellularLocation>
</comment>